<proteinExistence type="predicted"/>
<evidence type="ECO:0000313" key="3">
    <source>
        <dbReference type="Proteomes" id="UP000215914"/>
    </source>
</evidence>
<comment type="caution">
    <text evidence="2">The sequence shown here is derived from an EMBL/GenBank/DDBJ whole genome shotgun (WGS) entry which is preliminary data.</text>
</comment>
<sequence>MEERVARMQGEDGPNPDEDQAASKNRTRVKQSFRNVVSSLF</sequence>
<dbReference type="EMBL" id="MNCJ02000332">
    <property type="protein sequence ID" value="KAF5757841.1"/>
    <property type="molecule type" value="Genomic_DNA"/>
</dbReference>
<reference evidence="2" key="2">
    <citation type="submission" date="2020-06" db="EMBL/GenBank/DDBJ databases">
        <title>Helianthus annuus Genome sequencing and assembly Release 2.</title>
        <authorList>
            <person name="Gouzy J."/>
            <person name="Langlade N."/>
            <person name="Munos S."/>
        </authorList>
    </citation>
    <scope>NUCLEOTIDE SEQUENCE</scope>
    <source>
        <tissue evidence="2">Leaves</tissue>
    </source>
</reference>
<accession>A0A9K3GWU7</accession>
<feature type="compositionally biased region" description="Polar residues" evidence="1">
    <location>
        <begin position="32"/>
        <end position="41"/>
    </location>
</feature>
<evidence type="ECO:0000313" key="2">
    <source>
        <dbReference type="EMBL" id="KAF5757841.1"/>
    </source>
</evidence>
<dbReference type="AlphaFoldDB" id="A0A9K3GWU7"/>
<dbReference type="Proteomes" id="UP000215914">
    <property type="component" value="Unassembled WGS sequence"/>
</dbReference>
<dbReference type="Gramene" id="mRNA:HanXRQr2_Chr17g0831521">
    <property type="protein sequence ID" value="mRNA:HanXRQr2_Chr17g0831521"/>
    <property type="gene ID" value="HanXRQr2_Chr17g0831521"/>
</dbReference>
<feature type="compositionally biased region" description="Basic and acidic residues" evidence="1">
    <location>
        <begin position="1"/>
        <end position="10"/>
    </location>
</feature>
<keyword evidence="3" id="KW-1185">Reference proteome</keyword>
<feature type="region of interest" description="Disordered" evidence="1">
    <location>
        <begin position="1"/>
        <end position="41"/>
    </location>
</feature>
<gene>
    <name evidence="2" type="ORF">HanXRQr2_Chr17g0831521</name>
</gene>
<name>A0A9K3GWU7_HELAN</name>
<organism evidence="2 3">
    <name type="scientific">Helianthus annuus</name>
    <name type="common">Common sunflower</name>
    <dbReference type="NCBI Taxonomy" id="4232"/>
    <lineage>
        <taxon>Eukaryota</taxon>
        <taxon>Viridiplantae</taxon>
        <taxon>Streptophyta</taxon>
        <taxon>Embryophyta</taxon>
        <taxon>Tracheophyta</taxon>
        <taxon>Spermatophyta</taxon>
        <taxon>Magnoliopsida</taxon>
        <taxon>eudicotyledons</taxon>
        <taxon>Gunneridae</taxon>
        <taxon>Pentapetalae</taxon>
        <taxon>asterids</taxon>
        <taxon>campanulids</taxon>
        <taxon>Asterales</taxon>
        <taxon>Asteraceae</taxon>
        <taxon>Asteroideae</taxon>
        <taxon>Heliantheae alliance</taxon>
        <taxon>Heliantheae</taxon>
        <taxon>Helianthus</taxon>
    </lineage>
</organism>
<protein>
    <submittedName>
        <fullName evidence="2">Uncharacterized protein</fullName>
    </submittedName>
</protein>
<reference evidence="2" key="1">
    <citation type="journal article" date="2017" name="Nature">
        <title>The sunflower genome provides insights into oil metabolism, flowering and Asterid evolution.</title>
        <authorList>
            <person name="Badouin H."/>
            <person name="Gouzy J."/>
            <person name="Grassa C.J."/>
            <person name="Murat F."/>
            <person name="Staton S.E."/>
            <person name="Cottret L."/>
            <person name="Lelandais-Briere C."/>
            <person name="Owens G.L."/>
            <person name="Carrere S."/>
            <person name="Mayjonade B."/>
            <person name="Legrand L."/>
            <person name="Gill N."/>
            <person name="Kane N.C."/>
            <person name="Bowers J.E."/>
            <person name="Hubner S."/>
            <person name="Bellec A."/>
            <person name="Berard A."/>
            <person name="Berges H."/>
            <person name="Blanchet N."/>
            <person name="Boniface M.C."/>
            <person name="Brunel D."/>
            <person name="Catrice O."/>
            <person name="Chaidir N."/>
            <person name="Claudel C."/>
            <person name="Donnadieu C."/>
            <person name="Faraut T."/>
            <person name="Fievet G."/>
            <person name="Helmstetter N."/>
            <person name="King M."/>
            <person name="Knapp S.J."/>
            <person name="Lai Z."/>
            <person name="Le Paslier M.C."/>
            <person name="Lippi Y."/>
            <person name="Lorenzon L."/>
            <person name="Mandel J.R."/>
            <person name="Marage G."/>
            <person name="Marchand G."/>
            <person name="Marquand E."/>
            <person name="Bret-Mestries E."/>
            <person name="Morien E."/>
            <person name="Nambeesan S."/>
            <person name="Nguyen T."/>
            <person name="Pegot-Espagnet P."/>
            <person name="Pouilly N."/>
            <person name="Raftis F."/>
            <person name="Sallet E."/>
            <person name="Schiex T."/>
            <person name="Thomas J."/>
            <person name="Vandecasteele C."/>
            <person name="Vares D."/>
            <person name="Vear F."/>
            <person name="Vautrin S."/>
            <person name="Crespi M."/>
            <person name="Mangin B."/>
            <person name="Burke J.M."/>
            <person name="Salse J."/>
            <person name="Munos S."/>
            <person name="Vincourt P."/>
            <person name="Rieseberg L.H."/>
            <person name="Langlade N.B."/>
        </authorList>
    </citation>
    <scope>NUCLEOTIDE SEQUENCE</scope>
    <source>
        <tissue evidence="2">Leaves</tissue>
    </source>
</reference>
<evidence type="ECO:0000256" key="1">
    <source>
        <dbReference type="SAM" id="MobiDB-lite"/>
    </source>
</evidence>